<feature type="region of interest" description="Disordered" evidence="1">
    <location>
        <begin position="369"/>
        <end position="390"/>
    </location>
</feature>
<protein>
    <submittedName>
        <fullName evidence="2">Uncharacterized protein</fullName>
    </submittedName>
</protein>
<accession>A0A4Y7PLE5</accession>
<dbReference type="AlphaFoldDB" id="A0A4Y7PLE5"/>
<feature type="compositionally biased region" description="Acidic residues" evidence="1">
    <location>
        <begin position="43"/>
        <end position="52"/>
    </location>
</feature>
<dbReference type="OrthoDB" id="3259047at2759"/>
<sequence>MSQRRASKQVDPADAPFPPSLRDGFGPPEPVTASGRKKRTRDDSDDLDLSDSENDKSANDFHLPSMHIRRWIDLFGNIQTIINDGTIRKAAGSDEDIDDLQSDRDHESFKMILRQLPGLQDALIKIGQDTKKFRALAAKIKESANSGRNNDAAALKKEAPCYVGDKMVSVLAVDDDSKMSSSKGDRGFNHDIIGRFLCPCNLDWDDESIRQDLRDGKIEVTADEYPLLMYENCKYDPDDMEKGLGRNKALLRTVKLIFTGRSSAYSSSPGGKTTKAGNAEIAGKTQITPRAIAYAACHLRFALSTKESWVRKDGDFDMEQFYWNVVGLFEDSGKFGTDLLNWWKQYEHQFISLAISNVFVDKFSGHRRSLPPPKPSATARSFPPSIASKPSAMQSELGWHSAMQPTLPHPAMRPMARTYPRLARIPPKEKIVELRMLRQRQWERWSKQRRPVTRSRNYS</sequence>
<evidence type="ECO:0000313" key="2">
    <source>
        <dbReference type="EMBL" id="TDL15642.1"/>
    </source>
</evidence>
<dbReference type="STRING" id="50990.A0A4Y7PLE5"/>
<gene>
    <name evidence="2" type="ORF">BD410DRAFT_853505</name>
</gene>
<proteinExistence type="predicted"/>
<dbReference type="Proteomes" id="UP000294933">
    <property type="component" value="Unassembled WGS sequence"/>
</dbReference>
<keyword evidence="3" id="KW-1185">Reference proteome</keyword>
<reference evidence="2 3" key="1">
    <citation type="submission" date="2018-06" db="EMBL/GenBank/DDBJ databases">
        <title>A transcriptomic atlas of mushroom development highlights an independent origin of complex multicellularity.</title>
        <authorList>
            <consortium name="DOE Joint Genome Institute"/>
            <person name="Krizsan K."/>
            <person name="Almasi E."/>
            <person name="Merenyi Z."/>
            <person name="Sahu N."/>
            <person name="Viragh M."/>
            <person name="Koszo T."/>
            <person name="Mondo S."/>
            <person name="Kiss B."/>
            <person name="Balint B."/>
            <person name="Kues U."/>
            <person name="Barry K."/>
            <person name="Hegedus J.C."/>
            <person name="Henrissat B."/>
            <person name="Johnson J."/>
            <person name="Lipzen A."/>
            <person name="Ohm R."/>
            <person name="Nagy I."/>
            <person name="Pangilinan J."/>
            <person name="Yan J."/>
            <person name="Xiong Y."/>
            <person name="Grigoriev I.V."/>
            <person name="Hibbett D.S."/>
            <person name="Nagy L.G."/>
        </authorList>
    </citation>
    <scope>NUCLEOTIDE SEQUENCE [LARGE SCALE GENOMIC DNA]</scope>
    <source>
        <strain evidence="2 3">SZMC22713</strain>
    </source>
</reference>
<organism evidence="2 3">
    <name type="scientific">Rickenella mellea</name>
    <dbReference type="NCBI Taxonomy" id="50990"/>
    <lineage>
        <taxon>Eukaryota</taxon>
        <taxon>Fungi</taxon>
        <taxon>Dikarya</taxon>
        <taxon>Basidiomycota</taxon>
        <taxon>Agaricomycotina</taxon>
        <taxon>Agaricomycetes</taxon>
        <taxon>Hymenochaetales</taxon>
        <taxon>Rickenellaceae</taxon>
        <taxon>Rickenella</taxon>
    </lineage>
</organism>
<dbReference type="Pfam" id="PF20414">
    <property type="entry name" value="DUF6698"/>
    <property type="match status" value="1"/>
</dbReference>
<evidence type="ECO:0000313" key="3">
    <source>
        <dbReference type="Proteomes" id="UP000294933"/>
    </source>
</evidence>
<dbReference type="InterPro" id="IPR046521">
    <property type="entry name" value="DUF6698"/>
</dbReference>
<name>A0A4Y7PLE5_9AGAM</name>
<evidence type="ECO:0000256" key="1">
    <source>
        <dbReference type="SAM" id="MobiDB-lite"/>
    </source>
</evidence>
<feature type="region of interest" description="Disordered" evidence="1">
    <location>
        <begin position="1"/>
        <end position="60"/>
    </location>
</feature>
<dbReference type="VEuPathDB" id="FungiDB:BD410DRAFT_853505"/>
<dbReference type="EMBL" id="ML170268">
    <property type="protein sequence ID" value="TDL15642.1"/>
    <property type="molecule type" value="Genomic_DNA"/>
</dbReference>